<organism evidence="1 2">
    <name type="scientific">Panagrolaimus sp. ES5</name>
    <dbReference type="NCBI Taxonomy" id="591445"/>
    <lineage>
        <taxon>Eukaryota</taxon>
        <taxon>Metazoa</taxon>
        <taxon>Ecdysozoa</taxon>
        <taxon>Nematoda</taxon>
        <taxon>Chromadorea</taxon>
        <taxon>Rhabditida</taxon>
        <taxon>Tylenchina</taxon>
        <taxon>Panagrolaimomorpha</taxon>
        <taxon>Panagrolaimoidea</taxon>
        <taxon>Panagrolaimidae</taxon>
        <taxon>Panagrolaimus</taxon>
    </lineage>
</organism>
<proteinExistence type="predicted"/>
<reference evidence="2" key="1">
    <citation type="submission" date="2022-11" db="UniProtKB">
        <authorList>
            <consortium name="WormBaseParasite"/>
        </authorList>
    </citation>
    <scope>IDENTIFICATION</scope>
</reference>
<name>A0AC34FG21_9BILA</name>
<accession>A0AC34FG21</accession>
<dbReference type="WBParaSite" id="ES5_v2.g15887.t1">
    <property type="protein sequence ID" value="ES5_v2.g15887.t1"/>
    <property type="gene ID" value="ES5_v2.g15887"/>
</dbReference>
<protein>
    <submittedName>
        <fullName evidence="2">Pentapeptide repeat-containing protein</fullName>
    </submittedName>
</protein>
<dbReference type="Proteomes" id="UP000887579">
    <property type="component" value="Unplaced"/>
</dbReference>
<evidence type="ECO:0000313" key="2">
    <source>
        <dbReference type="WBParaSite" id="ES5_v2.g15887.t1"/>
    </source>
</evidence>
<sequence>MAPRYITAKNYEIQVRNCFASVLHAVKNFSADKVATLIKAGLNGLEFTNFDSHIDNDMSSKINYQNSYRLNQRYALIVSGEYSDNDFSVLLMIIDRKAVARFGFKVMVAADLLKKKTFHIIAKVPIFGVQCVINYNPETDYYVFSIRPPLSNVDLNLEKNYAASNECALICLHIDFVSENIFYEVYKNGNESPFGPKEKTSSKHNINDESFQKSVKYGYEQSDFKADFGRQYDFSDNYNFCVTPEAMKYDGKVWETVGRTLGKGFKIVKDNFGNIALDNCDNFQINSEFSEAFAFNECSKSSNLSLTCKSVGKINGLDLNVTYGNDIFGEGSTCVNASYQRELGKDFDLTFSGEYSNTAVTAAIRIYNKFTGISFGVEIELKGDFVELKKKGVYIVIKVPVCKTEFVFKCDVTNILLFFRPIENNDDDKDPNLPNDNDPKPPKDYDHDKQSAAAIGCGLIEIEADFVRVEIIEEIYEYETIKCFAPKKTMEKEKDFCGKSVSLEVYSHEYIRKIEQKHYAAQNYQKMADDIRYEFEKPKFENFRSNYNFDYTRFESREISARDPSNSESNSQSIPRIFSELIKPALTAENICLAANVADVALTAFEVYSFFNGINASGATAPLKQSLRATKTAAFASKAATAATKTAAREAVHATTKFFGHG</sequence>
<evidence type="ECO:0000313" key="1">
    <source>
        <dbReference type="Proteomes" id="UP000887579"/>
    </source>
</evidence>